<protein>
    <submittedName>
        <fullName evidence="2">DEAD/DEAH box helicase family protein</fullName>
    </submittedName>
</protein>
<reference evidence="2" key="1">
    <citation type="journal article" date="2022" name="Environ. Microbiol.">
        <title>Geoalkalibacter halelectricus SAP #1 sp. nov. possessing extracellular electron transfer and mineral#reducing capabilities from a haloalkaline environment.</title>
        <authorList>
            <person name="Yadav S."/>
            <person name="Singh R."/>
            <person name="Sundharam S.S."/>
            <person name="Chaudhary S."/>
            <person name="Krishnamurthi S."/>
            <person name="Patil S.A."/>
        </authorList>
    </citation>
    <scope>NUCLEOTIDE SEQUENCE</scope>
    <source>
        <strain evidence="2">SAP-1</strain>
    </source>
</reference>
<dbReference type="SMART" id="SM00487">
    <property type="entry name" value="DEXDc"/>
    <property type="match status" value="1"/>
</dbReference>
<dbReference type="Proteomes" id="UP001060414">
    <property type="component" value="Chromosome"/>
</dbReference>
<keyword evidence="2" id="KW-0067">ATP-binding</keyword>
<dbReference type="InterPro" id="IPR050742">
    <property type="entry name" value="Helicase_Restrict-Modif_Enz"/>
</dbReference>
<evidence type="ECO:0000313" key="3">
    <source>
        <dbReference type="Proteomes" id="UP001060414"/>
    </source>
</evidence>
<keyword evidence="2" id="KW-0347">Helicase</keyword>
<dbReference type="RefSeq" id="WP_260746309.1">
    <property type="nucleotide sequence ID" value="NZ_CP092109.1"/>
</dbReference>
<dbReference type="InterPro" id="IPR014001">
    <property type="entry name" value="Helicase_ATP-bd"/>
</dbReference>
<keyword evidence="3" id="KW-1185">Reference proteome</keyword>
<dbReference type="Gene3D" id="3.40.50.300">
    <property type="entry name" value="P-loop containing nucleotide triphosphate hydrolases"/>
    <property type="match status" value="1"/>
</dbReference>
<evidence type="ECO:0000313" key="2">
    <source>
        <dbReference type="EMBL" id="UWZ77960.1"/>
    </source>
</evidence>
<proteinExistence type="predicted"/>
<dbReference type="InterPro" id="IPR006935">
    <property type="entry name" value="Helicase/UvrB_N"/>
</dbReference>
<dbReference type="PROSITE" id="PS51192">
    <property type="entry name" value="HELICASE_ATP_BIND_1"/>
    <property type="match status" value="1"/>
</dbReference>
<gene>
    <name evidence="2" type="ORF">L9S41_09615</name>
</gene>
<keyword evidence="2" id="KW-0547">Nucleotide-binding</keyword>
<dbReference type="GO" id="GO:0004386">
    <property type="term" value="F:helicase activity"/>
    <property type="evidence" value="ECO:0007669"/>
    <property type="project" value="UniProtKB-KW"/>
</dbReference>
<dbReference type="InterPro" id="IPR027417">
    <property type="entry name" value="P-loop_NTPase"/>
</dbReference>
<name>A0ABY5ZJ40_9BACT</name>
<accession>A0ABY5ZJ40</accession>
<feature type="domain" description="Helicase ATP-binding" evidence="1">
    <location>
        <begin position="41"/>
        <end position="219"/>
    </location>
</feature>
<dbReference type="Pfam" id="PF04851">
    <property type="entry name" value="ResIII"/>
    <property type="match status" value="1"/>
</dbReference>
<dbReference type="PANTHER" id="PTHR47396:SF1">
    <property type="entry name" value="ATP-DEPENDENT HELICASE IRC3-RELATED"/>
    <property type="match status" value="1"/>
</dbReference>
<dbReference type="PANTHER" id="PTHR47396">
    <property type="entry name" value="TYPE I RESTRICTION ENZYME ECOKI R PROTEIN"/>
    <property type="match status" value="1"/>
</dbReference>
<evidence type="ECO:0000259" key="1">
    <source>
        <dbReference type="PROSITE" id="PS51192"/>
    </source>
</evidence>
<dbReference type="EMBL" id="CP092109">
    <property type="protein sequence ID" value="UWZ77960.1"/>
    <property type="molecule type" value="Genomic_DNA"/>
</dbReference>
<organism evidence="2 3">
    <name type="scientific">Geoalkalibacter halelectricus</name>
    <dbReference type="NCBI Taxonomy" id="2847045"/>
    <lineage>
        <taxon>Bacteria</taxon>
        <taxon>Pseudomonadati</taxon>
        <taxon>Thermodesulfobacteriota</taxon>
        <taxon>Desulfuromonadia</taxon>
        <taxon>Desulfuromonadales</taxon>
        <taxon>Geoalkalibacteraceae</taxon>
        <taxon>Geoalkalibacter</taxon>
    </lineage>
</organism>
<sequence length="829" mass="92378">MAVLELLRFQQQAHDGLLARFLEAKRQMDQLGPSPKAASIDTIRKSTGAILFQAPTGSGKTLIATRVVASLSGHERILWFWFAPFAGVVDQTRQTLHAQAPTLSLLALETDRRLDALRSAPLFVTTWQSVATSNKEGRKARVSGDAGLAVDELIAGAREEGYRIGCVVDEAHHGFKKAAEAKRFFSEVLRPDYTLMMTATPKDNDAKTFARETGYEVGDEERWASVSRFEGVQAGLLKRGVKMARFIVRNPDDAVLVDFERTALRECAAMHRQMKNILAREGVALTPLMLVQVPNGGEHIDMARNYLTGKLGFSEQAVRVHTANEPDPDLLALANDPQVEVLIFKMAVALGFDAPRAWTLAALRGARDASFGVQVVGRIMRRHRSIHGRKNLPDELEYGYVFLANSEAQEGLLSAGDLINQMPTHVAELGSQTVVTFVADEPEVQIVRNGESLRLFADGRVEFPDPPSSGGASLFAPFSSGTQQGFLESAGWTPLAKGLLDNPFASPEPTTDSLLTSVLANDARTEYTYRRRPDGPAILLTERMPPQPDDYEEQVAAQIDFMTVMGDKDRVRAKVVQRTQEIFAVSDIVDEEKWASLSPEAIAAKAKQLVFQFDVDRFSFPRLLRDRFRKALENGGYDPPEDDEQLLQQLDLILVRNPKLIVEAVRKCRAAQLVVEEVALPEEVRSDLRLSPAKRNLYGVFPADLNPDERRFAELLDIDEDVLWWHRNPSQQSTSVGLYGWSHGRGFFPDFIVAVKDRRIGYGLALVEVKGPQIQHYDRAKASARHREYATAFMVGYNPGKKSFVMFREENGQLYENGGFEVARLRFDP</sequence>
<dbReference type="SUPFAM" id="SSF52540">
    <property type="entry name" value="P-loop containing nucleoside triphosphate hydrolases"/>
    <property type="match status" value="2"/>
</dbReference>
<keyword evidence="2" id="KW-0378">Hydrolase</keyword>